<dbReference type="RefSeq" id="XP_028657589.1">
    <property type="nucleotide sequence ID" value="XM_028801756.2"/>
</dbReference>
<keyword evidence="5 8" id="KW-0326">Glycosidase</keyword>
<dbReference type="FunFam" id="3.20.20.80:FF:000013">
    <property type="entry name" value="lactase-phlorizin hydrolase"/>
    <property type="match status" value="1"/>
</dbReference>
<dbReference type="AlphaFoldDB" id="A0A8C4RL31"/>
<reference evidence="9" key="3">
    <citation type="submission" date="2025-09" db="UniProtKB">
        <authorList>
            <consortium name="Ensembl"/>
        </authorList>
    </citation>
    <scope>IDENTIFICATION</scope>
</reference>
<dbReference type="GeneID" id="114651793"/>
<dbReference type="PANTHER" id="PTHR10353">
    <property type="entry name" value="GLYCOSYL HYDROLASE"/>
    <property type="match status" value="1"/>
</dbReference>
<organism evidence="9 10">
    <name type="scientific">Erpetoichthys calabaricus</name>
    <name type="common">Rope fish</name>
    <name type="synonym">Calamoichthys calabaricus</name>
    <dbReference type="NCBI Taxonomy" id="27687"/>
    <lineage>
        <taxon>Eukaryota</taxon>
        <taxon>Metazoa</taxon>
        <taxon>Chordata</taxon>
        <taxon>Craniata</taxon>
        <taxon>Vertebrata</taxon>
        <taxon>Euteleostomi</taxon>
        <taxon>Actinopterygii</taxon>
        <taxon>Polypteriformes</taxon>
        <taxon>Polypteridae</taxon>
        <taxon>Erpetoichthys</taxon>
    </lineage>
</organism>
<keyword evidence="10" id="KW-1185">Reference proteome</keyword>
<dbReference type="GO" id="GO:0046477">
    <property type="term" value="P:glycosylceramide catabolic process"/>
    <property type="evidence" value="ECO:0007669"/>
    <property type="project" value="TreeGrafter"/>
</dbReference>
<sequence>MTLAAESKLTFPKGFGWGAATAAYQVEGGWNADGKGPSVWDIFSHQEGKIVNDENGDLACNSYYFWEKDLKCIKELGLTYYRFSLSWARLLPNGTTCNINRKGIDYYNKLINDLLSNQVTPVVTLNHFDLPQALEDMGGWASEEIVNIFDEYSAFCFRTFGDRVKFWITINEPYVYADLGYEVGIHAPGLKQPGTLLYQVGHNMLKAHAKAWHTYNNLFRQLQKGFVSLALNSDWAEPYDPSSPQDVSSCEHYMSFSLGWFANPVFKDGDYPSVMKSQIKDRSEKQGMAVSRLPEFTAEEKKMIKGTADFFALNYYTSRKVQHSEKPLDVQSFHTDKEAEGIVDPSWPISGVSWLAVVPWGLRKLLNYIKITYNNPIIYITENGFAEKDPPSLEDDRRCDFYKGTLLEILKAIHEDKADIRGYFAWSLLDNFEWSYGYSIRFGLYHVDFKNPELPRTVYKSGKQYAKIISHNGFIYAKE</sequence>
<keyword evidence="4" id="KW-0325">Glycoprotein</keyword>
<reference evidence="9" key="2">
    <citation type="submission" date="2025-08" db="UniProtKB">
        <authorList>
            <consortium name="Ensembl"/>
        </authorList>
    </citation>
    <scope>IDENTIFICATION</scope>
</reference>
<evidence type="ECO:0000256" key="6">
    <source>
        <dbReference type="PROSITE-ProRule" id="PRU10055"/>
    </source>
</evidence>
<evidence type="ECO:0000256" key="4">
    <source>
        <dbReference type="ARBA" id="ARBA00023180"/>
    </source>
</evidence>
<gene>
    <name evidence="9" type="primary">GBA3</name>
    <name evidence="9" type="synonym">gba3</name>
</gene>
<dbReference type="RefSeq" id="XP_028657591.1">
    <property type="nucleotide sequence ID" value="XM_028801758.2"/>
</dbReference>
<evidence type="ECO:0000313" key="9">
    <source>
        <dbReference type="Ensembl" id="ENSECRP00000004215.1"/>
    </source>
</evidence>
<dbReference type="OrthoDB" id="65569at2759"/>
<dbReference type="PROSITE" id="PS00572">
    <property type="entry name" value="GLYCOSYL_HYDROL_F1_1"/>
    <property type="match status" value="1"/>
</dbReference>
<dbReference type="Proteomes" id="UP000694620">
    <property type="component" value="Chromosome 5"/>
</dbReference>
<dbReference type="GeneTree" id="ENSGT00940000160460"/>
<evidence type="ECO:0000256" key="7">
    <source>
        <dbReference type="RuleBase" id="RU003690"/>
    </source>
</evidence>
<dbReference type="GO" id="GO:0005829">
    <property type="term" value="C:cytosol"/>
    <property type="evidence" value="ECO:0007669"/>
    <property type="project" value="TreeGrafter"/>
</dbReference>
<dbReference type="GO" id="GO:0017042">
    <property type="term" value="F:glycosylceramidase activity"/>
    <property type="evidence" value="ECO:0007669"/>
    <property type="project" value="TreeGrafter"/>
</dbReference>
<dbReference type="Gene3D" id="3.20.20.80">
    <property type="entry name" value="Glycosidases"/>
    <property type="match status" value="1"/>
</dbReference>
<dbReference type="PANTHER" id="PTHR10353:SF291">
    <property type="entry name" value="CYTOSOLIC BETA-GLUCOSIDASE"/>
    <property type="match status" value="1"/>
</dbReference>
<keyword evidence="3 8" id="KW-0378">Hydrolase</keyword>
<evidence type="ECO:0000256" key="2">
    <source>
        <dbReference type="ARBA" id="ARBA00011738"/>
    </source>
</evidence>
<comment type="subunit">
    <text evidence="2">Homodimer.</text>
</comment>
<evidence type="ECO:0000256" key="3">
    <source>
        <dbReference type="ARBA" id="ARBA00022801"/>
    </source>
</evidence>
<dbReference type="PRINTS" id="PR00131">
    <property type="entry name" value="GLHYDRLASE1"/>
</dbReference>
<protein>
    <submittedName>
        <fullName evidence="9">Glucosidase, beta, acid 3 (gene/pseudogene)</fullName>
    </submittedName>
</protein>
<comment type="similarity">
    <text evidence="1 7">Belongs to the glycosyl hydrolase 1 family.</text>
</comment>
<dbReference type="InterPro" id="IPR018120">
    <property type="entry name" value="Glyco_hydro_1_AS"/>
</dbReference>
<dbReference type="GO" id="GO:0004565">
    <property type="term" value="F:beta-galactosidase activity"/>
    <property type="evidence" value="ECO:0007669"/>
    <property type="project" value="TreeGrafter"/>
</dbReference>
<dbReference type="InterPro" id="IPR033132">
    <property type="entry name" value="GH_1_N_CS"/>
</dbReference>
<dbReference type="Pfam" id="PF00232">
    <property type="entry name" value="Glyco_hydro_1"/>
    <property type="match status" value="1"/>
</dbReference>
<evidence type="ECO:0000313" key="10">
    <source>
        <dbReference type="Proteomes" id="UP000694620"/>
    </source>
</evidence>
<dbReference type="Ensembl" id="ENSECRT00000004282.1">
    <property type="protein sequence ID" value="ENSECRP00000004215.1"/>
    <property type="gene ID" value="ENSECRG00000002869.1"/>
</dbReference>
<evidence type="ECO:0000256" key="8">
    <source>
        <dbReference type="RuleBase" id="RU004468"/>
    </source>
</evidence>
<evidence type="ECO:0000256" key="1">
    <source>
        <dbReference type="ARBA" id="ARBA00010838"/>
    </source>
</evidence>
<dbReference type="InterPro" id="IPR017853">
    <property type="entry name" value="GH"/>
</dbReference>
<feature type="active site" description="Nucleophile" evidence="6">
    <location>
        <position position="382"/>
    </location>
</feature>
<accession>A0A8C4RL31</accession>
<proteinExistence type="inferred from homology"/>
<dbReference type="GO" id="GO:0005975">
    <property type="term" value="P:carbohydrate metabolic process"/>
    <property type="evidence" value="ECO:0007669"/>
    <property type="project" value="InterPro"/>
</dbReference>
<reference evidence="9" key="1">
    <citation type="submission" date="2021-06" db="EMBL/GenBank/DDBJ databases">
        <authorList>
            <consortium name="Wellcome Sanger Institute Data Sharing"/>
        </authorList>
    </citation>
    <scope>NUCLEOTIDE SEQUENCE [LARGE SCALE GENOMIC DNA]</scope>
</reference>
<evidence type="ECO:0000256" key="5">
    <source>
        <dbReference type="ARBA" id="ARBA00023295"/>
    </source>
</evidence>
<name>A0A8C4RL31_ERPCA</name>
<dbReference type="InterPro" id="IPR001360">
    <property type="entry name" value="Glyco_hydro_1"/>
</dbReference>
<dbReference type="GO" id="GO:0016020">
    <property type="term" value="C:membrane"/>
    <property type="evidence" value="ECO:0007669"/>
    <property type="project" value="GOC"/>
</dbReference>
<dbReference type="PROSITE" id="PS00653">
    <property type="entry name" value="GLYCOSYL_HYDROL_F1_2"/>
    <property type="match status" value="1"/>
</dbReference>
<dbReference type="SUPFAM" id="SSF51445">
    <property type="entry name" value="(Trans)glycosidases"/>
    <property type="match status" value="1"/>
</dbReference>